<evidence type="ECO:0000256" key="2">
    <source>
        <dbReference type="HAMAP-Rule" id="MF_00457"/>
    </source>
</evidence>
<evidence type="ECO:0000313" key="4">
    <source>
        <dbReference type="EMBL" id="MBA4541607.1"/>
    </source>
</evidence>
<proteinExistence type="inferred from homology"/>
<gene>
    <name evidence="4" type="ORF">H1164_01630</name>
</gene>
<evidence type="ECO:0000313" key="5">
    <source>
        <dbReference type="Proteomes" id="UP000530514"/>
    </source>
</evidence>
<dbReference type="GO" id="GO:0016787">
    <property type="term" value="F:hydrolase activity"/>
    <property type="evidence" value="ECO:0007669"/>
    <property type="project" value="UniProtKB-UniRule"/>
</dbReference>
<dbReference type="HAMAP" id="MF_00457">
    <property type="entry name" value="UPF0173"/>
    <property type="match status" value="1"/>
</dbReference>
<dbReference type="RefSeq" id="WP_033101093.1">
    <property type="nucleotide sequence ID" value="NZ_JACEIP010000002.1"/>
</dbReference>
<feature type="domain" description="Metallo-beta-lactamase" evidence="3">
    <location>
        <begin position="7"/>
        <end position="193"/>
    </location>
</feature>
<comment type="similarity">
    <text evidence="2">Belongs to the UPF0173 family.</text>
</comment>
<dbReference type="InterPro" id="IPR036866">
    <property type="entry name" value="RibonucZ/Hydroxyglut_hydro"/>
</dbReference>
<protein>
    <recommendedName>
        <fullName evidence="2">UPF0173 metal-dependent hydrolase H1164_01630</fullName>
    </recommendedName>
</protein>
<dbReference type="InterPro" id="IPR050114">
    <property type="entry name" value="UPF0173_UPF0282_UlaG_hydrolase"/>
</dbReference>
<keyword evidence="1 2" id="KW-0378">Hydrolase</keyword>
<dbReference type="Proteomes" id="UP000530514">
    <property type="component" value="Unassembled WGS sequence"/>
</dbReference>
<dbReference type="PANTHER" id="PTHR43546:SF3">
    <property type="entry name" value="UPF0173 METAL-DEPENDENT HYDROLASE MJ1163"/>
    <property type="match status" value="1"/>
</dbReference>
<keyword evidence="5" id="KW-1185">Reference proteome</keyword>
<dbReference type="InterPro" id="IPR001279">
    <property type="entry name" value="Metallo-B-lactamas"/>
</dbReference>
<dbReference type="InterPro" id="IPR022877">
    <property type="entry name" value="UPF0173"/>
</dbReference>
<dbReference type="OrthoDB" id="9789133at2"/>
<name>A0A7W1X7P4_9BACL</name>
<comment type="caution">
    <text evidence="4">The sequence shown here is derived from an EMBL/GenBank/DDBJ whole genome shotgun (WGS) entry which is preliminary data.</text>
</comment>
<dbReference type="Gene3D" id="3.60.15.10">
    <property type="entry name" value="Ribonuclease Z/Hydroxyacylglutathione hydrolase-like"/>
    <property type="match status" value="1"/>
</dbReference>
<dbReference type="EMBL" id="JACEIP010000002">
    <property type="protein sequence ID" value="MBA4541607.1"/>
    <property type="molecule type" value="Genomic_DNA"/>
</dbReference>
<dbReference type="SUPFAM" id="SSF56281">
    <property type="entry name" value="Metallo-hydrolase/oxidoreductase"/>
    <property type="match status" value="1"/>
</dbReference>
<dbReference type="Pfam" id="PF13483">
    <property type="entry name" value="Lactamase_B_3"/>
    <property type="match status" value="1"/>
</dbReference>
<dbReference type="SMART" id="SM00849">
    <property type="entry name" value="Lactamase_B"/>
    <property type="match status" value="1"/>
</dbReference>
<sequence length="229" mass="24795">MRVTYHGHACFEIEHNGYRLLIDPFITGNPLAKVKPENLKPDYILLTHGHNDHVGDTVEIAKASGATVIAPHELSVWLGWQGLNTHGMGTGGTFSFEFGSVKLINALHGSGLVLDEKKEIIYMGPASGFVLTLGDKTIYHAGDTALYSDMKLIGMQKPIDLAMLPIGGNFTMDPDDALIAAEWVGAKQVIPMHYNTFPAIQQDGEAFVKKLEQKGIKGAALKAGESLEL</sequence>
<organism evidence="4 5">
    <name type="scientific">Thermoactinomyces daqus</name>
    <dbReference type="NCBI Taxonomy" id="1329516"/>
    <lineage>
        <taxon>Bacteria</taxon>
        <taxon>Bacillati</taxon>
        <taxon>Bacillota</taxon>
        <taxon>Bacilli</taxon>
        <taxon>Bacillales</taxon>
        <taxon>Thermoactinomycetaceae</taxon>
        <taxon>Thermoactinomyces</taxon>
    </lineage>
</organism>
<dbReference type="NCBIfam" id="NF001911">
    <property type="entry name" value="PRK00685.1"/>
    <property type="match status" value="1"/>
</dbReference>
<dbReference type="PANTHER" id="PTHR43546">
    <property type="entry name" value="UPF0173 METAL-DEPENDENT HYDROLASE MJ1163-RELATED"/>
    <property type="match status" value="1"/>
</dbReference>
<accession>A0A7W1X7P4</accession>
<reference evidence="4 5" key="1">
    <citation type="submission" date="2020-07" db="EMBL/GenBank/DDBJ databases">
        <authorList>
            <person name="Feng H."/>
        </authorList>
    </citation>
    <scope>NUCLEOTIDE SEQUENCE [LARGE SCALE GENOMIC DNA]</scope>
    <source>
        <strain evidence="5">s-11</strain>
    </source>
</reference>
<dbReference type="AlphaFoldDB" id="A0A7W1X7P4"/>
<evidence type="ECO:0000256" key="1">
    <source>
        <dbReference type="ARBA" id="ARBA00022801"/>
    </source>
</evidence>
<evidence type="ECO:0000259" key="3">
    <source>
        <dbReference type="SMART" id="SM00849"/>
    </source>
</evidence>